<sequence length="100" mass="11192">MTGVDNVLPLTNLGKFSSSYDNNGDISQIACFSYWLNINTGLNNKGTGVPFSPSTILPPDLNYTMKDEQLLVYHVQPDHCFSMEKIHPHESLAIRQICPH</sequence>
<protein>
    <submittedName>
        <fullName evidence="1">Uncharacterized protein</fullName>
    </submittedName>
</protein>
<gene>
    <name evidence="1" type="ORF">BLA29_013323</name>
</gene>
<keyword evidence="2" id="KW-1185">Reference proteome</keyword>
<accession>A0A1Y3ANX5</accession>
<evidence type="ECO:0000313" key="2">
    <source>
        <dbReference type="Proteomes" id="UP000194236"/>
    </source>
</evidence>
<comment type="caution">
    <text evidence="1">The sequence shown here is derived from an EMBL/GenBank/DDBJ whole genome shotgun (WGS) entry which is preliminary data.</text>
</comment>
<dbReference type="AlphaFoldDB" id="A0A1Y3ANX5"/>
<reference evidence="1 2" key="1">
    <citation type="submission" date="2017-03" db="EMBL/GenBank/DDBJ databases">
        <title>Genome Survey of Euroglyphus maynei.</title>
        <authorList>
            <person name="Arlian L.G."/>
            <person name="Morgan M.S."/>
            <person name="Rider S.D."/>
        </authorList>
    </citation>
    <scope>NUCLEOTIDE SEQUENCE [LARGE SCALE GENOMIC DNA]</scope>
    <source>
        <strain evidence="1">Arlian Lab</strain>
        <tissue evidence="1">Whole body</tissue>
    </source>
</reference>
<dbReference type="EMBL" id="MUJZ01067156">
    <property type="protein sequence ID" value="OTF70139.1"/>
    <property type="molecule type" value="Genomic_DNA"/>
</dbReference>
<organism evidence="1 2">
    <name type="scientific">Euroglyphus maynei</name>
    <name type="common">Mayne's house dust mite</name>
    <dbReference type="NCBI Taxonomy" id="6958"/>
    <lineage>
        <taxon>Eukaryota</taxon>
        <taxon>Metazoa</taxon>
        <taxon>Ecdysozoa</taxon>
        <taxon>Arthropoda</taxon>
        <taxon>Chelicerata</taxon>
        <taxon>Arachnida</taxon>
        <taxon>Acari</taxon>
        <taxon>Acariformes</taxon>
        <taxon>Sarcoptiformes</taxon>
        <taxon>Astigmata</taxon>
        <taxon>Psoroptidia</taxon>
        <taxon>Analgoidea</taxon>
        <taxon>Pyroglyphidae</taxon>
        <taxon>Pyroglyphinae</taxon>
        <taxon>Euroglyphus</taxon>
    </lineage>
</organism>
<proteinExistence type="predicted"/>
<dbReference type="Proteomes" id="UP000194236">
    <property type="component" value="Unassembled WGS sequence"/>
</dbReference>
<evidence type="ECO:0000313" key="1">
    <source>
        <dbReference type="EMBL" id="OTF70139.1"/>
    </source>
</evidence>
<name>A0A1Y3ANX5_EURMA</name>